<dbReference type="PANTHER" id="PTHR42711:SF5">
    <property type="entry name" value="ABC TRANSPORTER ATP-BINDING PROTEIN NATA"/>
    <property type="match status" value="1"/>
</dbReference>
<keyword evidence="9" id="KW-1185">Reference proteome</keyword>
<dbReference type="InterPro" id="IPR003593">
    <property type="entry name" value="AAA+_ATPase"/>
</dbReference>
<dbReference type="Pfam" id="PF00005">
    <property type="entry name" value="ABC_tran"/>
    <property type="match status" value="1"/>
</dbReference>
<proteinExistence type="inferred from homology"/>
<reference evidence="8 9" key="1">
    <citation type="submission" date="2020-10" db="EMBL/GenBank/DDBJ databases">
        <title>Identification of Nocardia species via Next-generation sequencing and recognition of intraspecies genetic diversity.</title>
        <authorList>
            <person name="Li P."/>
            <person name="Li P."/>
            <person name="Lu B."/>
        </authorList>
    </citation>
    <scope>NUCLEOTIDE SEQUENCE [LARGE SCALE GENOMIC DNA]</scope>
    <source>
        <strain evidence="8 9">BJ06-0143</strain>
    </source>
</reference>
<evidence type="ECO:0000256" key="6">
    <source>
        <dbReference type="ARBA" id="ARBA00023251"/>
    </source>
</evidence>
<protein>
    <submittedName>
        <fullName evidence="8">ABC transporter ATP-binding protein</fullName>
    </submittedName>
</protein>
<comment type="caution">
    <text evidence="8">The sequence shown here is derived from an EMBL/GenBank/DDBJ whole genome shotgun (WGS) entry which is preliminary data.</text>
</comment>
<dbReference type="InterPro" id="IPR027417">
    <property type="entry name" value="P-loop_NTPase"/>
</dbReference>
<dbReference type="InterPro" id="IPR050763">
    <property type="entry name" value="ABC_transporter_ATP-binding"/>
</dbReference>
<evidence type="ECO:0000259" key="7">
    <source>
        <dbReference type="PROSITE" id="PS50893"/>
    </source>
</evidence>
<comment type="subcellular location">
    <subcellularLocation>
        <location evidence="1">Cell membrane</location>
        <topology evidence="1">Peripheral membrane protein</topology>
    </subcellularLocation>
</comment>
<dbReference type="GO" id="GO:0005524">
    <property type="term" value="F:ATP binding"/>
    <property type="evidence" value="ECO:0007669"/>
    <property type="project" value="UniProtKB-KW"/>
</dbReference>
<dbReference type="CDD" id="cd03230">
    <property type="entry name" value="ABC_DR_subfamily_A"/>
    <property type="match status" value="1"/>
</dbReference>
<evidence type="ECO:0000256" key="2">
    <source>
        <dbReference type="ARBA" id="ARBA00005417"/>
    </source>
</evidence>
<dbReference type="PANTHER" id="PTHR42711">
    <property type="entry name" value="ABC TRANSPORTER ATP-BINDING PROTEIN"/>
    <property type="match status" value="1"/>
</dbReference>
<dbReference type="InterPro" id="IPR017871">
    <property type="entry name" value="ABC_transporter-like_CS"/>
</dbReference>
<dbReference type="PROSITE" id="PS50893">
    <property type="entry name" value="ABC_TRANSPORTER_2"/>
    <property type="match status" value="1"/>
</dbReference>
<dbReference type="SUPFAM" id="SSF52540">
    <property type="entry name" value="P-loop containing nucleoside triphosphate hydrolases"/>
    <property type="match status" value="1"/>
</dbReference>
<dbReference type="PROSITE" id="PS00211">
    <property type="entry name" value="ABC_TRANSPORTER_1"/>
    <property type="match status" value="1"/>
</dbReference>
<sequence length="302" mass="33370">MPPASDVVVLTDRLTKSYGRLVALREVDLRIERGEVFGYLGPNGAGKSTTLRVLMGMLRPTAGRAELFGMDAWSAAVAVHRRVGYVPGELALYPRMTGRQHIDYLRNLRRDRDRKYADTLATRLDLQLDKPVRALSKGNRQKLALVLAVMSRPELLILDEPTGGLDPLVQLEFYAILREHTATGGTVLLSSHVLSEVQRVADRVGVLREGRLVAVERLEDLQEKSLHHVVAEFAHPVDATDFQHLGGLRDIVIEGTTLRCSAPQSALDALIKHVARHTLVDFECAEASLDETFLALYGSGEP</sequence>
<dbReference type="InterPro" id="IPR003439">
    <property type="entry name" value="ABC_transporter-like_ATP-bd"/>
</dbReference>
<keyword evidence="5 8" id="KW-0067">ATP-binding</keyword>
<feature type="domain" description="ABC transporter" evidence="7">
    <location>
        <begin position="9"/>
        <end position="234"/>
    </location>
</feature>
<keyword evidence="6" id="KW-0046">Antibiotic resistance</keyword>
<evidence type="ECO:0000256" key="4">
    <source>
        <dbReference type="ARBA" id="ARBA00022741"/>
    </source>
</evidence>
<evidence type="ECO:0000256" key="1">
    <source>
        <dbReference type="ARBA" id="ARBA00004202"/>
    </source>
</evidence>
<dbReference type="Gene3D" id="3.40.50.300">
    <property type="entry name" value="P-loop containing nucleotide triphosphate hydrolases"/>
    <property type="match status" value="1"/>
</dbReference>
<organism evidence="8 9">
    <name type="scientific">Nocardia higoensis</name>
    <dbReference type="NCBI Taxonomy" id="228599"/>
    <lineage>
        <taxon>Bacteria</taxon>
        <taxon>Bacillati</taxon>
        <taxon>Actinomycetota</taxon>
        <taxon>Actinomycetes</taxon>
        <taxon>Mycobacteriales</taxon>
        <taxon>Nocardiaceae</taxon>
        <taxon>Nocardia</taxon>
    </lineage>
</organism>
<comment type="similarity">
    <text evidence="2">Belongs to the ABC transporter superfamily.</text>
</comment>
<keyword evidence="3" id="KW-0813">Transport</keyword>
<gene>
    <name evidence="8" type="ORF">IU449_06705</name>
</gene>
<keyword evidence="4" id="KW-0547">Nucleotide-binding</keyword>
<name>A0ABS0D6X3_9NOCA</name>
<evidence type="ECO:0000313" key="8">
    <source>
        <dbReference type="EMBL" id="MBF6354233.1"/>
    </source>
</evidence>
<evidence type="ECO:0000313" key="9">
    <source>
        <dbReference type="Proteomes" id="UP000707731"/>
    </source>
</evidence>
<evidence type="ECO:0000256" key="3">
    <source>
        <dbReference type="ARBA" id="ARBA00022448"/>
    </source>
</evidence>
<dbReference type="EMBL" id="JADLQN010000001">
    <property type="protein sequence ID" value="MBF6354233.1"/>
    <property type="molecule type" value="Genomic_DNA"/>
</dbReference>
<dbReference type="SMART" id="SM00382">
    <property type="entry name" value="AAA"/>
    <property type="match status" value="1"/>
</dbReference>
<dbReference type="RefSeq" id="WP_195001025.1">
    <property type="nucleotide sequence ID" value="NZ_JADLQN010000001.1"/>
</dbReference>
<evidence type="ECO:0000256" key="5">
    <source>
        <dbReference type="ARBA" id="ARBA00022840"/>
    </source>
</evidence>
<dbReference type="Proteomes" id="UP000707731">
    <property type="component" value="Unassembled WGS sequence"/>
</dbReference>
<accession>A0ABS0D6X3</accession>